<evidence type="ECO:0000313" key="3">
    <source>
        <dbReference type="EMBL" id="SLN70242.1"/>
    </source>
</evidence>
<dbReference type="EC" id="4.2.1.46" evidence="3"/>
<dbReference type="PANTHER" id="PTHR43574">
    <property type="entry name" value="EPIMERASE-RELATED"/>
    <property type="match status" value="1"/>
</dbReference>
<dbReference type="Gene3D" id="3.40.50.720">
    <property type="entry name" value="NAD(P)-binding Rossmann-like Domain"/>
    <property type="match status" value="1"/>
</dbReference>
<dbReference type="InterPro" id="IPR036291">
    <property type="entry name" value="NAD(P)-bd_dom_sf"/>
</dbReference>
<keyword evidence="3" id="KW-0456">Lyase</keyword>
<reference evidence="3 4" key="1">
    <citation type="submission" date="2017-03" db="EMBL/GenBank/DDBJ databases">
        <authorList>
            <person name="Afonso C.L."/>
            <person name="Miller P.J."/>
            <person name="Scott M.A."/>
            <person name="Spackman E."/>
            <person name="Goraichik I."/>
            <person name="Dimitrov K.M."/>
            <person name="Suarez D.L."/>
            <person name="Swayne D.E."/>
        </authorList>
    </citation>
    <scope>NUCLEOTIDE SEQUENCE [LARGE SCALE GENOMIC DNA]</scope>
    <source>
        <strain evidence="3 4">CECT 7066</strain>
    </source>
</reference>
<name>A0A1Y5TUT6_9RHOB</name>
<dbReference type="AlphaFoldDB" id="A0A1Y5TUT6"/>
<accession>A0A1Y5TUT6</accession>
<dbReference type="SUPFAM" id="SSF51735">
    <property type="entry name" value="NAD(P)-binding Rossmann-fold domains"/>
    <property type="match status" value="1"/>
</dbReference>
<protein>
    <submittedName>
        <fullName evidence="3">dTDP-glucose 4,6-dehydratase</fullName>
        <ecNumber evidence="3">4.2.1.46</ecNumber>
    </submittedName>
</protein>
<gene>
    <name evidence="3" type="primary">rfbB</name>
    <name evidence="3" type="ORF">PAM7066_03556</name>
</gene>
<organism evidence="3 4">
    <name type="scientific">Palleronia marisminoris</name>
    <dbReference type="NCBI Taxonomy" id="315423"/>
    <lineage>
        <taxon>Bacteria</taxon>
        <taxon>Pseudomonadati</taxon>
        <taxon>Pseudomonadota</taxon>
        <taxon>Alphaproteobacteria</taxon>
        <taxon>Rhodobacterales</taxon>
        <taxon>Roseobacteraceae</taxon>
        <taxon>Palleronia</taxon>
    </lineage>
</organism>
<keyword evidence="1" id="KW-0520">NAD</keyword>
<dbReference type="Proteomes" id="UP000193870">
    <property type="component" value="Unassembled WGS sequence"/>
</dbReference>
<dbReference type="EMBL" id="FWFV01000017">
    <property type="protein sequence ID" value="SLN70242.1"/>
    <property type="molecule type" value="Genomic_DNA"/>
</dbReference>
<keyword evidence="4" id="KW-1185">Reference proteome</keyword>
<evidence type="ECO:0000256" key="1">
    <source>
        <dbReference type="ARBA" id="ARBA00023027"/>
    </source>
</evidence>
<dbReference type="STRING" id="315423.SAMN04488020_11813"/>
<sequence length="355" mass="40156">MRLWGIRDRTQQRGSGNVTRKVLITGTAGFIGFHLAKLLLAEGFRVHGLDGMTDYYDVRLKQRRHQILLQSEGFSATEGMLEDDALVQQVADEFAPDVIVHLAAQAGVRYSLENPRAYIEANVVGTFNVMEAARRHAVDHLLMASTSSVYGANVDMPFVETRKADTPLTIYAATKKANEAMGHSYAHLWNLPTTMFRFFTVYGPWGRPDMALFKFVEAILQGRPIDIYNHGEMHRDFTYVDDLVRGIRLLIDAAPVRPEPGPELPEWDSLSPAAPWRVVNIGNSDTVRLLDFVEAIEDSLGMKAERNYMDMQKGDVPATWADATLLHELTGYRPKTDVREGIARFVEWYRDYYGK</sequence>
<dbReference type="GO" id="GO:0008460">
    <property type="term" value="F:dTDP-glucose 4,6-dehydratase activity"/>
    <property type="evidence" value="ECO:0007669"/>
    <property type="project" value="UniProtKB-EC"/>
</dbReference>
<evidence type="ECO:0000259" key="2">
    <source>
        <dbReference type="Pfam" id="PF01370"/>
    </source>
</evidence>
<proteinExistence type="predicted"/>
<dbReference type="PRINTS" id="PR01713">
    <property type="entry name" value="NUCEPIMERASE"/>
</dbReference>
<dbReference type="InterPro" id="IPR001509">
    <property type="entry name" value="Epimerase_deHydtase"/>
</dbReference>
<feature type="domain" description="NAD-dependent epimerase/dehydratase" evidence="2">
    <location>
        <begin position="22"/>
        <end position="253"/>
    </location>
</feature>
<dbReference type="Pfam" id="PF01370">
    <property type="entry name" value="Epimerase"/>
    <property type="match status" value="1"/>
</dbReference>
<evidence type="ECO:0000313" key="4">
    <source>
        <dbReference type="Proteomes" id="UP000193870"/>
    </source>
</evidence>